<evidence type="ECO:0000256" key="9">
    <source>
        <dbReference type="SAM" id="Phobius"/>
    </source>
</evidence>
<keyword evidence="6 8" id="KW-0675">Receptor</keyword>
<proteinExistence type="inferred from homology"/>
<dbReference type="InterPro" id="IPR017452">
    <property type="entry name" value="GPCR_Rhodpsn_7TM"/>
</dbReference>
<feature type="transmembrane region" description="Helical" evidence="9">
    <location>
        <begin position="242"/>
        <end position="263"/>
    </location>
</feature>
<keyword evidence="5 9" id="KW-0472">Membrane</keyword>
<feature type="transmembrane region" description="Helical" evidence="9">
    <location>
        <begin position="25"/>
        <end position="50"/>
    </location>
</feature>
<comment type="caution">
    <text evidence="11">The sequence shown here is derived from an EMBL/GenBank/DDBJ whole genome shotgun (WGS) entry which is preliminary data.</text>
</comment>
<organism evidence="11 12">
    <name type="scientific">Porites lobata</name>
    <dbReference type="NCBI Taxonomy" id="104759"/>
    <lineage>
        <taxon>Eukaryota</taxon>
        <taxon>Metazoa</taxon>
        <taxon>Cnidaria</taxon>
        <taxon>Anthozoa</taxon>
        <taxon>Hexacorallia</taxon>
        <taxon>Scleractinia</taxon>
        <taxon>Fungiina</taxon>
        <taxon>Poritidae</taxon>
        <taxon>Porites</taxon>
    </lineage>
</organism>
<keyword evidence="2 8" id="KW-0812">Transmembrane</keyword>
<feature type="transmembrane region" description="Helical" evidence="9">
    <location>
        <begin position="99"/>
        <end position="119"/>
    </location>
</feature>
<evidence type="ECO:0000256" key="2">
    <source>
        <dbReference type="ARBA" id="ARBA00022692"/>
    </source>
</evidence>
<feature type="transmembrane region" description="Helical" evidence="9">
    <location>
        <begin position="179"/>
        <end position="201"/>
    </location>
</feature>
<evidence type="ECO:0000256" key="7">
    <source>
        <dbReference type="ARBA" id="ARBA00023224"/>
    </source>
</evidence>
<feature type="transmembrane region" description="Helical" evidence="9">
    <location>
        <begin position="278"/>
        <end position="297"/>
    </location>
</feature>
<feature type="transmembrane region" description="Helical" evidence="9">
    <location>
        <begin position="62"/>
        <end position="79"/>
    </location>
</feature>
<protein>
    <recommendedName>
        <fullName evidence="10">G-protein coupled receptors family 1 profile domain-containing protein</fullName>
    </recommendedName>
</protein>
<evidence type="ECO:0000256" key="8">
    <source>
        <dbReference type="RuleBase" id="RU000688"/>
    </source>
</evidence>
<evidence type="ECO:0000256" key="1">
    <source>
        <dbReference type="ARBA" id="ARBA00004141"/>
    </source>
</evidence>
<dbReference type="InterPro" id="IPR000276">
    <property type="entry name" value="GPCR_Rhodpsn"/>
</dbReference>
<evidence type="ECO:0000256" key="4">
    <source>
        <dbReference type="ARBA" id="ARBA00023040"/>
    </source>
</evidence>
<dbReference type="EMBL" id="CALNXK010000081">
    <property type="protein sequence ID" value="CAH3147309.1"/>
    <property type="molecule type" value="Genomic_DNA"/>
</dbReference>
<evidence type="ECO:0000313" key="12">
    <source>
        <dbReference type="Proteomes" id="UP001159405"/>
    </source>
</evidence>
<dbReference type="Gene3D" id="1.20.1070.10">
    <property type="entry name" value="Rhodopsin 7-helix transmembrane proteins"/>
    <property type="match status" value="1"/>
</dbReference>
<keyword evidence="3 9" id="KW-1133">Transmembrane helix</keyword>
<dbReference type="PROSITE" id="PS00237">
    <property type="entry name" value="G_PROTEIN_RECEP_F1_1"/>
    <property type="match status" value="1"/>
</dbReference>
<feature type="transmembrane region" description="Helical" evidence="9">
    <location>
        <begin position="140"/>
        <end position="159"/>
    </location>
</feature>
<dbReference type="PROSITE" id="PS50262">
    <property type="entry name" value="G_PROTEIN_RECEP_F1_2"/>
    <property type="match status" value="1"/>
</dbReference>
<evidence type="ECO:0000259" key="10">
    <source>
        <dbReference type="PROSITE" id="PS50262"/>
    </source>
</evidence>
<evidence type="ECO:0000256" key="6">
    <source>
        <dbReference type="ARBA" id="ARBA00023170"/>
    </source>
</evidence>
<evidence type="ECO:0000313" key="11">
    <source>
        <dbReference type="EMBL" id="CAH3147309.1"/>
    </source>
</evidence>
<keyword evidence="12" id="KW-1185">Reference proteome</keyword>
<keyword evidence="7 8" id="KW-0807">Transducer</keyword>
<dbReference type="CDD" id="cd00637">
    <property type="entry name" value="7tm_classA_rhodopsin-like"/>
    <property type="match status" value="1"/>
</dbReference>
<keyword evidence="4 8" id="KW-0297">G-protein coupled receptor</keyword>
<accession>A0ABN8PN34</accession>
<evidence type="ECO:0000256" key="3">
    <source>
        <dbReference type="ARBA" id="ARBA00022989"/>
    </source>
</evidence>
<reference evidence="11 12" key="1">
    <citation type="submission" date="2022-05" db="EMBL/GenBank/DDBJ databases">
        <authorList>
            <consortium name="Genoscope - CEA"/>
            <person name="William W."/>
        </authorList>
    </citation>
    <scope>NUCLEOTIDE SEQUENCE [LARGE SCALE GENOMIC DNA]</scope>
</reference>
<dbReference type="SUPFAM" id="SSF81321">
    <property type="entry name" value="Family A G protein-coupled receptor-like"/>
    <property type="match status" value="1"/>
</dbReference>
<evidence type="ECO:0000256" key="5">
    <source>
        <dbReference type="ARBA" id="ARBA00023136"/>
    </source>
</evidence>
<dbReference type="PANTHER" id="PTHR45695">
    <property type="entry name" value="LEUCOKININ RECEPTOR-RELATED"/>
    <property type="match status" value="1"/>
</dbReference>
<comment type="similarity">
    <text evidence="8">Belongs to the G-protein coupled receptor 1 family.</text>
</comment>
<name>A0ABN8PN34_9CNID</name>
<gene>
    <name evidence="11" type="ORF">PLOB_00046150</name>
</gene>
<dbReference type="PRINTS" id="PR00237">
    <property type="entry name" value="GPCRRHODOPSN"/>
</dbReference>
<dbReference type="Proteomes" id="UP001159405">
    <property type="component" value="Unassembled WGS sequence"/>
</dbReference>
<dbReference type="Pfam" id="PF00001">
    <property type="entry name" value="7tm_1"/>
    <property type="match status" value="1"/>
</dbReference>
<comment type="subcellular location">
    <subcellularLocation>
        <location evidence="1">Membrane</location>
        <topology evidence="1">Multi-pass membrane protein</topology>
    </subcellularLocation>
</comment>
<feature type="domain" description="G-protein coupled receptors family 1 profile" evidence="10">
    <location>
        <begin position="41"/>
        <end position="297"/>
    </location>
</feature>
<dbReference type="PANTHER" id="PTHR45695:SF9">
    <property type="entry name" value="LEUCOKININ RECEPTOR"/>
    <property type="match status" value="1"/>
</dbReference>
<sequence length="367" mass="41908">MPEFYKSIRNSTDEKEMNGFSAIEIIQLVLYVAITIVGLVGNSMIIITLLGRQTRRIGEYMILNLAITDLATCVISIPLDLAERLSGGFPFGSILCYLIYPFQTVLMAVSVITLLSMSLERHRVVMTPLRPRVLPRTAKMTICISWIVPCLVLIPYALVLRFEGRQCMERWPEDWYVKVFTLTNFALFYVIPLTVIAFSYIRAGLKIRKELNRLDYMMADSHRSQVQYTKKRTLQKMRITKVFIVAVSAFLVCMLPTHAAWIWHDFGQGWESKYFQDVLIFGNILMYANSASNPFIFGSLKNIKSSKCFACCRKSSDADARGGCFYELRVGSSRLYVGREMALKESNQAEVKLLTRKNTPNVETARV</sequence>